<evidence type="ECO:0000313" key="1">
    <source>
        <dbReference type="EMBL" id="JAD79149.1"/>
    </source>
</evidence>
<protein>
    <submittedName>
        <fullName evidence="1">Uncharacterized protein</fullName>
    </submittedName>
</protein>
<sequence>MDHQSNPIDESAGEVRLTPAVLWWNHQSLAAAALLLRWKQVRGGYEAAESDRGGC</sequence>
<reference evidence="1" key="2">
    <citation type="journal article" date="2015" name="Data Brief">
        <title>Shoot transcriptome of the giant reed, Arundo donax.</title>
        <authorList>
            <person name="Barrero R.A."/>
            <person name="Guerrero F.D."/>
            <person name="Moolhuijzen P."/>
            <person name="Goolsby J.A."/>
            <person name="Tidwell J."/>
            <person name="Bellgard S.E."/>
            <person name="Bellgard M.I."/>
        </authorList>
    </citation>
    <scope>NUCLEOTIDE SEQUENCE</scope>
    <source>
        <tissue evidence="1">Shoot tissue taken approximately 20 cm above the soil surface</tissue>
    </source>
</reference>
<dbReference type="AlphaFoldDB" id="A0A0A9CS71"/>
<dbReference type="EMBL" id="GBRH01218746">
    <property type="protein sequence ID" value="JAD79149.1"/>
    <property type="molecule type" value="Transcribed_RNA"/>
</dbReference>
<accession>A0A0A9CS71</accession>
<reference evidence="1" key="1">
    <citation type="submission" date="2014-09" db="EMBL/GenBank/DDBJ databases">
        <authorList>
            <person name="Magalhaes I.L.F."/>
            <person name="Oliveira U."/>
            <person name="Santos F.R."/>
            <person name="Vidigal T.H.D.A."/>
            <person name="Brescovit A.D."/>
            <person name="Santos A.J."/>
        </authorList>
    </citation>
    <scope>NUCLEOTIDE SEQUENCE</scope>
    <source>
        <tissue evidence="1">Shoot tissue taken approximately 20 cm above the soil surface</tissue>
    </source>
</reference>
<name>A0A0A9CS71_ARUDO</name>
<organism evidence="1">
    <name type="scientific">Arundo donax</name>
    <name type="common">Giant reed</name>
    <name type="synonym">Donax arundinaceus</name>
    <dbReference type="NCBI Taxonomy" id="35708"/>
    <lineage>
        <taxon>Eukaryota</taxon>
        <taxon>Viridiplantae</taxon>
        <taxon>Streptophyta</taxon>
        <taxon>Embryophyta</taxon>
        <taxon>Tracheophyta</taxon>
        <taxon>Spermatophyta</taxon>
        <taxon>Magnoliopsida</taxon>
        <taxon>Liliopsida</taxon>
        <taxon>Poales</taxon>
        <taxon>Poaceae</taxon>
        <taxon>PACMAD clade</taxon>
        <taxon>Arundinoideae</taxon>
        <taxon>Arundineae</taxon>
        <taxon>Arundo</taxon>
    </lineage>
</organism>
<proteinExistence type="predicted"/>